<evidence type="ECO:0000256" key="6">
    <source>
        <dbReference type="ARBA" id="ARBA00023163"/>
    </source>
</evidence>
<comment type="catalytic activity">
    <reaction evidence="7">
        <text>RNA(n) + a ribonucleoside 5'-triphosphate = RNA(n+1) + diphosphate</text>
        <dbReference type="Rhea" id="RHEA:21248"/>
        <dbReference type="Rhea" id="RHEA-COMP:14527"/>
        <dbReference type="Rhea" id="RHEA-COMP:17342"/>
        <dbReference type="ChEBI" id="CHEBI:33019"/>
        <dbReference type="ChEBI" id="CHEBI:61557"/>
        <dbReference type="ChEBI" id="CHEBI:140395"/>
        <dbReference type="EC" id="2.7.7.6"/>
    </reaction>
</comment>
<dbReference type="SUPFAM" id="SSF64484">
    <property type="entry name" value="beta and beta-prime subunits of DNA dependent RNA-polymerase"/>
    <property type="match status" value="1"/>
</dbReference>
<organism evidence="9 10">
    <name type="scientific">Dioscorea zingiberensis</name>
    <dbReference type="NCBI Taxonomy" id="325984"/>
    <lineage>
        <taxon>Eukaryota</taxon>
        <taxon>Viridiplantae</taxon>
        <taxon>Streptophyta</taxon>
        <taxon>Embryophyta</taxon>
        <taxon>Tracheophyta</taxon>
        <taxon>Spermatophyta</taxon>
        <taxon>Magnoliopsida</taxon>
        <taxon>Liliopsida</taxon>
        <taxon>Dioscoreales</taxon>
        <taxon>Dioscoreaceae</taxon>
        <taxon>Dioscorea</taxon>
    </lineage>
</organism>
<comment type="caution">
    <text evidence="9">The sequence shown here is derived from an EMBL/GenBank/DDBJ whole genome shotgun (WGS) entry which is preliminary data.</text>
</comment>
<dbReference type="EC" id="2.7.7.6" evidence="1"/>
<keyword evidence="3" id="KW-0808">Transferase</keyword>
<keyword evidence="2" id="KW-0240">DNA-directed RNA polymerase</keyword>
<dbReference type="Gene3D" id="4.10.860.120">
    <property type="entry name" value="RNA polymerase II, clamp domain"/>
    <property type="match status" value="1"/>
</dbReference>
<dbReference type="InterPro" id="IPR038120">
    <property type="entry name" value="Rpb1_funnel_sf"/>
</dbReference>
<protein>
    <recommendedName>
        <fullName evidence="1">DNA-directed RNA polymerase</fullName>
        <ecNumber evidence="1">2.7.7.6</ecNumber>
    </recommendedName>
</protein>
<evidence type="ECO:0000256" key="5">
    <source>
        <dbReference type="ARBA" id="ARBA00022833"/>
    </source>
</evidence>
<dbReference type="InterPro" id="IPR044893">
    <property type="entry name" value="RNA_pol_Rpb1_clamp_domain"/>
</dbReference>
<dbReference type="GO" id="GO:0006351">
    <property type="term" value="P:DNA-templated transcription"/>
    <property type="evidence" value="ECO:0007669"/>
    <property type="project" value="InterPro"/>
</dbReference>
<feature type="domain" description="RNA polymerase N-terminal" evidence="8">
    <location>
        <begin position="298"/>
        <end position="587"/>
    </location>
</feature>
<dbReference type="Pfam" id="PF05000">
    <property type="entry name" value="RNA_pol_Rpb1_4"/>
    <property type="match status" value="1"/>
</dbReference>
<dbReference type="InterPro" id="IPR007083">
    <property type="entry name" value="RNA_pol_Rpb1_4"/>
</dbReference>
<dbReference type="Gene3D" id="3.10.450.40">
    <property type="match status" value="1"/>
</dbReference>
<keyword evidence="10" id="KW-1185">Reference proteome</keyword>
<keyword evidence="5" id="KW-0862">Zinc</keyword>
<name>A0A9D5CCI1_9LILI</name>
<proteinExistence type="predicted"/>
<reference evidence="9" key="1">
    <citation type="submission" date="2021-03" db="EMBL/GenBank/DDBJ databases">
        <authorList>
            <person name="Li Z."/>
            <person name="Yang C."/>
        </authorList>
    </citation>
    <scope>NUCLEOTIDE SEQUENCE</scope>
    <source>
        <strain evidence="9">Dzin_1.0</strain>
        <tissue evidence="9">Leaf</tissue>
    </source>
</reference>
<keyword evidence="6" id="KW-0804">Transcription</keyword>
<dbReference type="EMBL" id="JAGGNH010000005">
    <property type="protein sequence ID" value="KAJ0970678.1"/>
    <property type="molecule type" value="Genomic_DNA"/>
</dbReference>
<dbReference type="SMART" id="SM00663">
    <property type="entry name" value="RPOLA_N"/>
    <property type="match status" value="1"/>
</dbReference>
<dbReference type="Gene3D" id="1.10.274.100">
    <property type="entry name" value="RNA polymerase Rpb1, domain 3"/>
    <property type="match status" value="1"/>
</dbReference>
<dbReference type="Gene3D" id="2.40.40.20">
    <property type="match status" value="1"/>
</dbReference>
<evidence type="ECO:0000256" key="2">
    <source>
        <dbReference type="ARBA" id="ARBA00022478"/>
    </source>
</evidence>
<keyword evidence="4" id="KW-0548">Nucleotidyltransferase</keyword>
<dbReference type="InterPro" id="IPR042102">
    <property type="entry name" value="RNA_pol_Rpb1_3_sf"/>
</dbReference>
<sequence length="1483" mass="166820">MNMVPVEASNLEFTMAADPITEQMVPAGLLTGIKFDILSGCDMEKFSTTTILESSDVTDSKLGLPNVSNQCSTCGSKSIRECDGHFGIVKFPSTTYHPYFIPEIVQILNQICPGCKSVKQDIRRKVALILQNNKKSISDDAYDLDAIYKSLRGAEKKLLKIIRLKLSLPKGVLSVACFKRWAKRKKRPAAVGNQAGCKYCARSPDVWYPQMKFKILPVKINGKRSFSIIAEVNEKLPRRFQNRSLSDVLPKDYWNFVPEDPQQQGSLVSRMIMSPRQVFYLLKQLDPEYVKRFVSRRELLFLSCLVVTPNCHRVMEVHTYADGPRLFFDERTKAFKRLVDVSRKFDEFQHNQEFGVLASTHVTSRVLDCLNMSRLHTHQSLNEDPSSKSGLKWLKEIFLSKRTDNAFRMTVVGDPKLRLDEIGVPGDIAENMFICEHVNSYNLRKLSMVYNMQLLIKEQLYIRRKGKLISLHKANQLQVGDIFYRPLEDGDIVLINRNPSVHQHSLIAFAVKILPNKSVFSINPLCCAPFNGDFDGDCLHGFIPQSLRCRVELGQLVALDCQLLNGQNGRSLLSLTHDSLTAAHLINNCGRVIFFSKFEMQQLAMLCPFQLPLPAILKAPGLQGPLWTGQQLFSMLLPEMTQSGNGDLYSPDQSRWMQNISVIFSGMFEYYGKKALDFVFAAQDALCECISMSGFSVSLSDLYLSPDSYSRTKMMDEVNFGLEEAEAASHIKKLLMDPELGFLLTSYDEGKDSVKLDCSTLNSLEMSQASIAAFKDVFRDLQYVVNEHISKDNSMLAMVHAGSKGSMLKLVQQGACVGLQVFPSSRDKNFDVVKGSFLEGLNPLECFTHAISSRGNMFSAHAELPGTLTRKLMFYMRDLYVCYDGTVRSAFEQQIVQFSFGIPDETSTRNDEYYGTFGDEDIQNNAVGGHPVGSIAACAISEAAYGALDHPINRLESSPLMNLKKVLECGRSSAETGSTISVILSNKLRRRAYGFEYGALEIKKHLEPVLFSDVVSTVMIVYAGRDTHFKQCSPWVLHFHVNKEKMMRKGLTLDKIINGLVGNYEIARQKTKTSLPSLCIRTEDCSLMNEEEGDDTTLYIPIAVRLYEACLQFDSIRDVLIPMLLQTLIRGFVEFKRVDILWDSQLDSHDSHGELFLKVFMSENCVPGKFWSTLLDACLPIMDLIDWNCSHPDNIHDVSDMHGIDAAWKYFLGSLKSAVSDTGRNDVHQEHLTIVADRLSMNGQFSGLSRKGLKLGNPTPFTQASFSNPSNSFIKAAKEGSVDHLCGTIDAMAWGKEAPIGTGGPFEILYSGEVPNVKQSENIYETLRHVQVNKSHDVKHYSKRDRFMPNDQIHMDFEFKASSVADTSFADIVDMSSSLRKILHEYPMDGYLNEVDKTCLMEALHYHPRRDEKVGTGIQDIKVGHHPSHRGTRCFILVRADGTTDDISYRKCVLGAASQISPKCADIVARKLYHSRIIPRVEQ</sequence>
<reference evidence="9" key="2">
    <citation type="journal article" date="2022" name="Hortic Res">
        <title>The genome of Dioscorea zingiberensis sheds light on the biosynthesis, origin and evolution of the medicinally important diosgenin saponins.</title>
        <authorList>
            <person name="Li Y."/>
            <person name="Tan C."/>
            <person name="Li Z."/>
            <person name="Guo J."/>
            <person name="Li S."/>
            <person name="Chen X."/>
            <person name="Wang C."/>
            <person name="Dai X."/>
            <person name="Yang H."/>
            <person name="Song W."/>
            <person name="Hou L."/>
            <person name="Xu J."/>
            <person name="Tong Z."/>
            <person name="Xu A."/>
            <person name="Yuan X."/>
            <person name="Wang W."/>
            <person name="Yang Q."/>
            <person name="Chen L."/>
            <person name="Sun Z."/>
            <person name="Wang K."/>
            <person name="Pan B."/>
            <person name="Chen J."/>
            <person name="Bao Y."/>
            <person name="Liu F."/>
            <person name="Qi X."/>
            <person name="Gang D.R."/>
            <person name="Wen J."/>
            <person name="Li J."/>
        </authorList>
    </citation>
    <scope>NUCLEOTIDE SEQUENCE</scope>
    <source>
        <strain evidence="9">Dzin_1.0</strain>
    </source>
</reference>
<dbReference type="Pfam" id="PF00623">
    <property type="entry name" value="RNA_pol_Rpb1_2"/>
    <property type="match status" value="1"/>
</dbReference>
<evidence type="ECO:0000313" key="10">
    <source>
        <dbReference type="Proteomes" id="UP001085076"/>
    </source>
</evidence>
<evidence type="ECO:0000313" key="9">
    <source>
        <dbReference type="EMBL" id="KAJ0970678.1"/>
    </source>
</evidence>
<dbReference type="GO" id="GO:0003677">
    <property type="term" value="F:DNA binding"/>
    <property type="evidence" value="ECO:0007669"/>
    <property type="project" value="InterPro"/>
</dbReference>
<dbReference type="OrthoDB" id="409625at2759"/>
<evidence type="ECO:0000256" key="4">
    <source>
        <dbReference type="ARBA" id="ARBA00022695"/>
    </source>
</evidence>
<dbReference type="InterPro" id="IPR007066">
    <property type="entry name" value="RNA_pol_Rpb1_3"/>
</dbReference>
<evidence type="ECO:0000259" key="8">
    <source>
        <dbReference type="SMART" id="SM00663"/>
    </source>
</evidence>
<dbReference type="Gene3D" id="1.10.132.30">
    <property type="match status" value="1"/>
</dbReference>
<dbReference type="Proteomes" id="UP001085076">
    <property type="component" value="Miscellaneous, Linkage group lg05"/>
</dbReference>
<accession>A0A9D5CCI1</accession>
<gene>
    <name evidence="9" type="ORF">J5N97_018637</name>
</gene>
<dbReference type="InterPro" id="IPR045867">
    <property type="entry name" value="DNA-dir_RpoC_beta_prime"/>
</dbReference>
<dbReference type="GO" id="GO:0003899">
    <property type="term" value="F:DNA-directed RNA polymerase activity"/>
    <property type="evidence" value="ECO:0007669"/>
    <property type="project" value="UniProtKB-EC"/>
</dbReference>
<evidence type="ECO:0000256" key="7">
    <source>
        <dbReference type="ARBA" id="ARBA00048552"/>
    </source>
</evidence>
<dbReference type="PANTHER" id="PTHR19376">
    <property type="entry name" value="DNA-DIRECTED RNA POLYMERASE"/>
    <property type="match status" value="1"/>
</dbReference>
<evidence type="ECO:0000256" key="1">
    <source>
        <dbReference type="ARBA" id="ARBA00012418"/>
    </source>
</evidence>
<dbReference type="InterPro" id="IPR006592">
    <property type="entry name" value="RNA_pol_N"/>
</dbReference>
<dbReference type="GO" id="GO:0000428">
    <property type="term" value="C:DNA-directed RNA polymerase complex"/>
    <property type="evidence" value="ECO:0007669"/>
    <property type="project" value="UniProtKB-KW"/>
</dbReference>
<dbReference type="Pfam" id="PF04983">
    <property type="entry name" value="RNA_pol_Rpb1_3"/>
    <property type="match status" value="1"/>
</dbReference>
<dbReference type="PANTHER" id="PTHR19376:SF36">
    <property type="entry name" value="DNA-DIRECTED RNA POLYMERASE IV SUBUNIT 1"/>
    <property type="match status" value="1"/>
</dbReference>
<evidence type="ECO:0000256" key="3">
    <source>
        <dbReference type="ARBA" id="ARBA00022679"/>
    </source>
</evidence>
<dbReference type="Pfam" id="PF11523">
    <property type="entry name" value="DUF3223"/>
    <property type="match status" value="1"/>
</dbReference>
<dbReference type="Gene3D" id="3.30.1490.180">
    <property type="entry name" value="RNA polymerase ii"/>
    <property type="match status" value="1"/>
</dbReference>
<dbReference type="InterPro" id="IPR000722">
    <property type="entry name" value="RNA_pol_asu"/>
</dbReference>